<dbReference type="EMBL" id="FMUE01000001">
    <property type="protein sequence ID" value="SCX03804.1"/>
    <property type="molecule type" value="Genomic_DNA"/>
</dbReference>
<dbReference type="Pfam" id="PF00072">
    <property type="entry name" value="Response_reg"/>
    <property type="match status" value="1"/>
</dbReference>
<proteinExistence type="predicted"/>
<evidence type="ECO:0000313" key="6">
    <source>
        <dbReference type="EMBL" id="SCX03804.1"/>
    </source>
</evidence>
<evidence type="ECO:0000256" key="3">
    <source>
        <dbReference type="ARBA" id="ARBA00023163"/>
    </source>
</evidence>
<dbReference type="InterPro" id="IPR001789">
    <property type="entry name" value="Sig_transdc_resp-reg_receiver"/>
</dbReference>
<dbReference type="InterPro" id="IPR050595">
    <property type="entry name" value="Bact_response_regulator"/>
</dbReference>
<feature type="modified residue" description="4-aspartylphosphate" evidence="4">
    <location>
        <position position="63"/>
    </location>
</feature>
<evidence type="ECO:0000256" key="2">
    <source>
        <dbReference type="ARBA" id="ARBA00023015"/>
    </source>
</evidence>
<dbReference type="SMART" id="SM00448">
    <property type="entry name" value="REC"/>
    <property type="match status" value="1"/>
</dbReference>
<dbReference type="PANTHER" id="PTHR44591:SF3">
    <property type="entry name" value="RESPONSE REGULATORY DOMAIN-CONTAINING PROTEIN"/>
    <property type="match status" value="1"/>
</dbReference>
<dbReference type="SUPFAM" id="SSF52172">
    <property type="entry name" value="CheY-like"/>
    <property type="match status" value="1"/>
</dbReference>
<accession>A0A1R3T8C4</accession>
<dbReference type="InterPro" id="IPR011006">
    <property type="entry name" value="CheY-like_superfamily"/>
</dbReference>
<evidence type="ECO:0000256" key="1">
    <source>
        <dbReference type="ARBA" id="ARBA00022553"/>
    </source>
</evidence>
<dbReference type="PANTHER" id="PTHR44591">
    <property type="entry name" value="STRESS RESPONSE REGULATOR PROTEIN 1"/>
    <property type="match status" value="1"/>
</dbReference>
<keyword evidence="3" id="KW-0804">Transcription</keyword>
<name>A0A1R3T8C4_9HYPH</name>
<dbReference type="Proteomes" id="UP000187891">
    <property type="component" value="Unassembled WGS sequence"/>
</dbReference>
<dbReference type="PROSITE" id="PS50110">
    <property type="entry name" value="RESPONSE_REGULATORY"/>
    <property type="match status" value="1"/>
</dbReference>
<reference evidence="7" key="1">
    <citation type="submission" date="2016-10" db="EMBL/GenBank/DDBJ databases">
        <authorList>
            <person name="Wibberg D."/>
        </authorList>
    </citation>
    <scope>NUCLEOTIDE SEQUENCE [LARGE SCALE GENOMIC DNA]</scope>
</reference>
<dbReference type="AlphaFoldDB" id="A0A1R3T8C4"/>
<keyword evidence="1 4" id="KW-0597">Phosphoprotein</keyword>
<organism evidence="6 7">
    <name type="scientific">Agrobacterium rosae</name>
    <dbReference type="NCBI Taxonomy" id="1972867"/>
    <lineage>
        <taxon>Bacteria</taxon>
        <taxon>Pseudomonadati</taxon>
        <taxon>Pseudomonadota</taxon>
        <taxon>Alphaproteobacteria</taxon>
        <taxon>Hyphomicrobiales</taxon>
        <taxon>Rhizobiaceae</taxon>
        <taxon>Rhizobium/Agrobacterium group</taxon>
        <taxon>Agrobacterium</taxon>
    </lineage>
</organism>
<evidence type="ECO:0000259" key="5">
    <source>
        <dbReference type="PROSITE" id="PS50110"/>
    </source>
</evidence>
<sequence>METAEFEQLVKPIALVVDDEPLILLDTADMISDEGYSVVEASTADQAFAFLDRHSSLQLLFTDVQMPGDLDGFGLARIVAERWPHIRVVIASGAIVPGPGDLSGNAKFIGKPFTAELVHQTLVEHGFSKQDPDASI</sequence>
<evidence type="ECO:0000313" key="7">
    <source>
        <dbReference type="Proteomes" id="UP000187891"/>
    </source>
</evidence>
<keyword evidence="2" id="KW-0805">Transcription regulation</keyword>
<dbReference type="STRING" id="1907666.DSM25559_0352"/>
<dbReference type="Gene3D" id="3.40.50.2300">
    <property type="match status" value="1"/>
</dbReference>
<dbReference type="RefSeq" id="WP_077117395.1">
    <property type="nucleotide sequence ID" value="NZ_FMUE01000001.1"/>
</dbReference>
<evidence type="ECO:0000256" key="4">
    <source>
        <dbReference type="PROSITE-ProRule" id="PRU00169"/>
    </source>
</evidence>
<protein>
    <submittedName>
        <fullName evidence="6">Blue-light-activated protein</fullName>
    </submittedName>
</protein>
<dbReference type="GO" id="GO:0000160">
    <property type="term" value="P:phosphorelay signal transduction system"/>
    <property type="evidence" value="ECO:0007669"/>
    <property type="project" value="InterPro"/>
</dbReference>
<gene>
    <name evidence="6" type="ORF">DSM25559_0352</name>
</gene>
<feature type="domain" description="Response regulatory" evidence="5">
    <location>
        <begin position="13"/>
        <end position="126"/>
    </location>
</feature>